<keyword evidence="2 5" id="KW-0645">Protease</keyword>
<name>A0A072N7E3_9GAMM</name>
<feature type="active site" description="Charge relay system" evidence="5">
    <location>
        <position position="238"/>
    </location>
</feature>
<dbReference type="PANTHER" id="PTHR43806">
    <property type="entry name" value="PEPTIDASE S8"/>
    <property type="match status" value="1"/>
</dbReference>
<dbReference type="PROSITE" id="PS00138">
    <property type="entry name" value="SUBTILASE_SER"/>
    <property type="match status" value="1"/>
</dbReference>
<keyword evidence="8" id="KW-1185">Reference proteome</keyword>
<comment type="similarity">
    <text evidence="1 5">Belongs to the peptidase S8 family.</text>
</comment>
<dbReference type="OrthoDB" id="5405281at2"/>
<dbReference type="InterPro" id="IPR000209">
    <property type="entry name" value="Peptidase_S8/S53_dom"/>
</dbReference>
<sequence>MSIDKIPFTRLLVFAGCVAVSPSILAIGSGGLAQPTLDAIERRVEQSAERAVQRAAEERTVERVVHQTVEKATTRVEKLAGRLPIHRRDGREAFIDARVENNWRAVERQWLVTITPDETELFDQPGITPLEQTELSGLGITILRFRVSEALDSLDALKSLFPEDIADRLDRNHIYNPETGSAIGSPENPKASRLHCDAPLNIGMVDTAIQTDHPSFANANIVQKRFLAEEQLIEPDDHGTAVASLLVGTLPQHPEPRLGNATLLNASVFFGRNNESSGATLMHLVEGLDWLVSQKADVINVSMAGPDNTLLRLAIRRIIENGIPVVAAVGNQGPSAPPLFPAAYPDVVGITAISRVRRPYRWANRGEQVDFAAIGVDVMVASSNGHYERQSGTSLATPLASARLACDRVSTGAAIADLFEGLTILAIDLGEPGKDPIFGYGLLDRL</sequence>
<evidence type="ECO:0000313" key="8">
    <source>
        <dbReference type="Proteomes" id="UP000035057"/>
    </source>
</evidence>
<dbReference type="InterPro" id="IPR015500">
    <property type="entry name" value="Peptidase_S8_subtilisin-rel"/>
</dbReference>
<dbReference type="PROSITE" id="PS51892">
    <property type="entry name" value="SUBTILASE"/>
    <property type="match status" value="1"/>
</dbReference>
<evidence type="ECO:0000256" key="3">
    <source>
        <dbReference type="ARBA" id="ARBA00022801"/>
    </source>
</evidence>
<keyword evidence="3 5" id="KW-0378">Hydrolase</keyword>
<evidence type="ECO:0000313" key="7">
    <source>
        <dbReference type="EMBL" id="KEF33152.1"/>
    </source>
</evidence>
<evidence type="ECO:0000256" key="1">
    <source>
        <dbReference type="ARBA" id="ARBA00011073"/>
    </source>
</evidence>
<dbReference type="PRINTS" id="PR00723">
    <property type="entry name" value="SUBTILISIN"/>
</dbReference>
<reference evidence="7 8" key="1">
    <citation type="submission" date="2012-12" db="EMBL/GenBank/DDBJ databases">
        <title>Genome assembly of Marinobacter sp. AK21.</title>
        <authorList>
            <person name="Khatri I."/>
            <person name="Kumar R."/>
            <person name="Vaidya B."/>
            <person name="Subramanian S."/>
            <person name="Pinnaka A."/>
        </authorList>
    </citation>
    <scope>NUCLEOTIDE SEQUENCE [LARGE SCALE GENOMIC DNA]</scope>
    <source>
        <strain evidence="7 8">AK21</strain>
    </source>
</reference>
<dbReference type="STRING" id="1137280.D777_00160"/>
<dbReference type="PATRIC" id="fig|1137280.3.peg.156"/>
<dbReference type="CDD" id="cd05561">
    <property type="entry name" value="Peptidases_S8_4"/>
    <property type="match status" value="1"/>
</dbReference>
<organism evidence="7 8">
    <name type="scientific">Marinobacter nitratireducens</name>
    <dbReference type="NCBI Taxonomy" id="1137280"/>
    <lineage>
        <taxon>Bacteria</taxon>
        <taxon>Pseudomonadati</taxon>
        <taxon>Pseudomonadota</taxon>
        <taxon>Gammaproteobacteria</taxon>
        <taxon>Pseudomonadales</taxon>
        <taxon>Marinobacteraceae</taxon>
        <taxon>Marinobacter</taxon>
    </lineage>
</organism>
<dbReference type="GO" id="GO:0006508">
    <property type="term" value="P:proteolysis"/>
    <property type="evidence" value="ECO:0007669"/>
    <property type="project" value="UniProtKB-KW"/>
</dbReference>
<dbReference type="GO" id="GO:0004252">
    <property type="term" value="F:serine-type endopeptidase activity"/>
    <property type="evidence" value="ECO:0007669"/>
    <property type="project" value="UniProtKB-UniRule"/>
</dbReference>
<protein>
    <recommendedName>
        <fullName evidence="6">Peptidase S8/S53 domain-containing protein</fullName>
    </recommendedName>
</protein>
<evidence type="ECO:0000256" key="2">
    <source>
        <dbReference type="ARBA" id="ARBA00022670"/>
    </source>
</evidence>
<dbReference type="RefSeq" id="WP_051668900.1">
    <property type="nucleotide sequence ID" value="NZ_ANIE01000001.1"/>
</dbReference>
<feature type="active site" description="Charge relay system" evidence="5">
    <location>
        <position position="394"/>
    </location>
</feature>
<comment type="caution">
    <text evidence="7">The sequence shown here is derived from an EMBL/GenBank/DDBJ whole genome shotgun (WGS) entry which is preliminary data.</text>
</comment>
<evidence type="ECO:0000256" key="4">
    <source>
        <dbReference type="ARBA" id="ARBA00022825"/>
    </source>
</evidence>
<keyword evidence="4 5" id="KW-0720">Serine protease</keyword>
<dbReference type="InterPro" id="IPR023828">
    <property type="entry name" value="Peptidase_S8_Ser-AS"/>
</dbReference>
<dbReference type="AlphaFoldDB" id="A0A072N7E3"/>
<gene>
    <name evidence="7" type="ORF">D777_00160</name>
</gene>
<dbReference type="Pfam" id="PF00082">
    <property type="entry name" value="Peptidase_S8"/>
    <property type="match status" value="1"/>
</dbReference>
<dbReference type="Gene3D" id="3.40.50.200">
    <property type="entry name" value="Peptidase S8/S53 domain"/>
    <property type="match status" value="1"/>
</dbReference>
<dbReference type="Proteomes" id="UP000035057">
    <property type="component" value="Unassembled WGS sequence"/>
</dbReference>
<evidence type="ECO:0000256" key="5">
    <source>
        <dbReference type="PROSITE-ProRule" id="PRU01240"/>
    </source>
</evidence>
<dbReference type="EMBL" id="ANIE01000001">
    <property type="protein sequence ID" value="KEF33152.1"/>
    <property type="molecule type" value="Genomic_DNA"/>
</dbReference>
<dbReference type="SUPFAM" id="SSF52743">
    <property type="entry name" value="Subtilisin-like"/>
    <property type="match status" value="1"/>
</dbReference>
<feature type="domain" description="Peptidase S8/S53" evidence="6">
    <location>
        <begin position="202"/>
        <end position="407"/>
    </location>
</feature>
<dbReference type="InterPro" id="IPR036852">
    <property type="entry name" value="Peptidase_S8/S53_dom_sf"/>
</dbReference>
<proteinExistence type="inferred from homology"/>
<evidence type="ECO:0000259" key="6">
    <source>
        <dbReference type="Pfam" id="PF00082"/>
    </source>
</evidence>
<dbReference type="PANTHER" id="PTHR43806:SF11">
    <property type="entry name" value="CEREVISIN-RELATED"/>
    <property type="match status" value="1"/>
</dbReference>
<feature type="active site" description="Charge relay system" evidence="5">
    <location>
        <position position="206"/>
    </location>
</feature>
<dbReference type="InterPro" id="IPR050131">
    <property type="entry name" value="Peptidase_S8_subtilisin-like"/>
</dbReference>
<accession>A0A072N7E3</accession>